<gene>
    <name evidence="2" type="ORF">SKAU_G00244390</name>
</gene>
<feature type="compositionally biased region" description="Basic and acidic residues" evidence="1">
    <location>
        <begin position="83"/>
        <end position="93"/>
    </location>
</feature>
<accession>A0A9Q1IP81</accession>
<protein>
    <submittedName>
        <fullName evidence="2">Uncharacterized protein</fullName>
    </submittedName>
</protein>
<proteinExistence type="predicted"/>
<sequence>MASASSGFWMGMLDRILLWHSAGVRWVRSICMGSRSLSRGHDIGDQEEEMRPTGSDPNSRSLYRKEKAQPSVRWAPGAIVDSDQQRKTEAERLRNKKRLREKQR</sequence>
<dbReference type="EMBL" id="JAINUF010000009">
    <property type="protein sequence ID" value="KAJ8349309.1"/>
    <property type="molecule type" value="Genomic_DNA"/>
</dbReference>
<feature type="compositionally biased region" description="Basic residues" evidence="1">
    <location>
        <begin position="94"/>
        <end position="104"/>
    </location>
</feature>
<organism evidence="2 3">
    <name type="scientific">Synaphobranchus kaupii</name>
    <name type="common">Kaup's arrowtooth eel</name>
    <dbReference type="NCBI Taxonomy" id="118154"/>
    <lineage>
        <taxon>Eukaryota</taxon>
        <taxon>Metazoa</taxon>
        <taxon>Chordata</taxon>
        <taxon>Craniata</taxon>
        <taxon>Vertebrata</taxon>
        <taxon>Euteleostomi</taxon>
        <taxon>Actinopterygii</taxon>
        <taxon>Neopterygii</taxon>
        <taxon>Teleostei</taxon>
        <taxon>Anguilliformes</taxon>
        <taxon>Synaphobranchidae</taxon>
        <taxon>Synaphobranchus</taxon>
    </lineage>
</organism>
<dbReference type="Proteomes" id="UP001152622">
    <property type="component" value="Chromosome 9"/>
</dbReference>
<dbReference type="AlphaFoldDB" id="A0A9Q1IP81"/>
<comment type="caution">
    <text evidence="2">The sequence shown here is derived from an EMBL/GenBank/DDBJ whole genome shotgun (WGS) entry which is preliminary data.</text>
</comment>
<keyword evidence="3" id="KW-1185">Reference proteome</keyword>
<evidence type="ECO:0000313" key="3">
    <source>
        <dbReference type="Proteomes" id="UP001152622"/>
    </source>
</evidence>
<name>A0A9Q1IP81_SYNKA</name>
<feature type="region of interest" description="Disordered" evidence="1">
    <location>
        <begin position="36"/>
        <end position="104"/>
    </location>
</feature>
<reference evidence="2" key="1">
    <citation type="journal article" date="2023" name="Science">
        <title>Genome structures resolve the early diversification of teleost fishes.</title>
        <authorList>
            <person name="Parey E."/>
            <person name="Louis A."/>
            <person name="Montfort J."/>
            <person name="Bouchez O."/>
            <person name="Roques C."/>
            <person name="Iampietro C."/>
            <person name="Lluch J."/>
            <person name="Castinel A."/>
            <person name="Donnadieu C."/>
            <person name="Desvignes T."/>
            <person name="Floi Bucao C."/>
            <person name="Jouanno E."/>
            <person name="Wen M."/>
            <person name="Mejri S."/>
            <person name="Dirks R."/>
            <person name="Jansen H."/>
            <person name="Henkel C."/>
            <person name="Chen W.J."/>
            <person name="Zahm M."/>
            <person name="Cabau C."/>
            <person name="Klopp C."/>
            <person name="Thompson A.W."/>
            <person name="Robinson-Rechavi M."/>
            <person name="Braasch I."/>
            <person name="Lecointre G."/>
            <person name="Bobe J."/>
            <person name="Postlethwait J.H."/>
            <person name="Berthelot C."/>
            <person name="Roest Crollius H."/>
            <person name="Guiguen Y."/>
        </authorList>
    </citation>
    <scope>NUCLEOTIDE SEQUENCE</scope>
    <source>
        <strain evidence="2">WJC10195</strain>
    </source>
</reference>
<evidence type="ECO:0000313" key="2">
    <source>
        <dbReference type="EMBL" id="KAJ8349309.1"/>
    </source>
</evidence>
<evidence type="ECO:0000256" key="1">
    <source>
        <dbReference type="SAM" id="MobiDB-lite"/>
    </source>
</evidence>